<dbReference type="InterPro" id="IPR011333">
    <property type="entry name" value="SKP1/BTB/POZ_sf"/>
</dbReference>
<dbReference type="EMBL" id="CAJPIN010017542">
    <property type="protein sequence ID" value="CAG2061858.1"/>
    <property type="molecule type" value="Genomic_DNA"/>
</dbReference>
<organism evidence="5 6">
    <name type="scientific">Timema podura</name>
    <name type="common">Walking stick</name>
    <dbReference type="NCBI Taxonomy" id="61482"/>
    <lineage>
        <taxon>Eukaryota</taxon>
        <taxon>Metazoa</taxon>
        <taxon>Ecdysozoa</taxon>
        <taxon>Arthropoda</taxon>
        <taxon>Hexapoda</taxon>
        <taxon>Insecta</taxon>
        <taxon>Pterygota</taxon>
        <taxon>Neoptera</taxon>
        <taxon>Polyneoptera</taxon>
        <taxon>Phasmatodea</taxon>
        <taxon>Timematodea</taxon>
        <taxon>Timematoidea</taxon>
        <taxon>Timematidae</taxon>
        <taxon>Timema</taxon>
    </lineage>
</organism>
<feature type="chain" id="PRO_5045748779" description="BTB domain-containing protein" evidence="3">
    <location>
        <begin position="32"/>
        <end position="149"/>
    </location>
</feature>
<dbReference type="SUPFAM" id="SSF54695">
    <property type="entry name" value="POZ domain"/>
    <property type="match status" value="1"/>
</dbReference>
<proteinExistence type="predicted"/>
<comment type="caution">
    <text evidence="5">The sequence shown here is derived from an EMBL/GenBank/DDBJ whole genome shotgun (WGS) entry which is preliminary data.</text>
</comment>
<evidence type="ECO:0000256" key="2">
    <source>
        <dbReference type="ARBA" id="ARBA00023242"/>
    </source>
</evidence>
<dbReference type="InterPro" id="IPR051095">
    <property type="entry name" value="Dros_DevTransReg"/>
</dbReference>
<reference evidence="5" key="1">
    <citation type="submission" date="2021-03" db="EMBL/GenBank/DDBJ databases">
        <authorList>
            <person name="Tran Van P."/>
        </authorList>
    </citation>
    <scope>NUCLEOTIDE SEQUENCE</scope>
</reference>
<dbReference type="PANTHER" id="PTHR23110">
    <property type="entry name" value="BTB DOMAIN TRANSCRIPTION FACTOR"/>
    <property type="match status" value="1"/>
</dbReference>
<gene>
    <name evidence="5" type="ORF">TPAB3V08_LOCUS8811</name>
</gene>
<evidence type="ECO:0000256" key="3">
    <source>
        <dbReference type="SAM" id="SignalP"/>
    </source>
</evidence>
<name>A0ABN7P8D2_TIMPD</name>
<feature type="signal peptide" evidence="3">
    <location>
        <begin position="1"/>
        <end position="31"/>
    </location>
</feature>
<dbReference type="PROSITE" id="PS50097">
    <property type="entry name" value="BTB"/>
    <property type="match status" value="1"/>
</dbReference>
<dbReference type="Pfam" id="PF00651">
    <property type="entry name" value="BTB"/>
    <property type="match status" value="1"/>
</dbReference>
<keyword evidence="3" id="KW-0732">Signal</keyword>
<dbReference type="PANTHER" id="PTHR23110:SF109">
    <property type="entry name" value="FI07618P-RELATED"/>
    <property type="match status" value="1"/>
</dbReference>
<evidence type="ECO:0000313" key="6">
    <source>
        <dbReference type="Proteomes" id="UP001153148"/>
    </source>
</evidence>
<evidence type="ECO:0000259" key="4">
    <source>
        <dbReference type="PROSITE" id="PS50097"/>
    </source>
</evidence>
<dbReference type="InterPro" id="IPR000210">
    <property type="entry name" value="BTB/POZ_dom"/>
</dbReference>
<dbReference type="Proteomes" id="UP001153148">
    <property type="component" value="Unassembled WGS sequence"/>
</dbReference>
<dbReference type="Gene3D" id="3.30.710.10">
    <property type="entry name" value="Potassium Channel Kv1.1, Chain A"/>
    <property type="match status" value="1"/>
</dbReference>
<accession>A0ABN7P8D2</accession>
<feature type="domain" description="BTB" evidence="4">
    <location>
        <begin position="107"/>
        <end position="134"/>
    </location>
</feature>
<comment type="subcellular location">
    <subcellularLocation>
        <location evidence="1">Nucleus</location>
    </subcellularLocation>
</comment>
<evidence type="ECO:0000256" key="1">
    <source>
        <dbReference type="ARBA" id="ARBA00004123"/>
    </source>
</evidence>
<protein>
    <recommendedName>
        <fullName evidence="4">BTB domain-containing protein</fullName>
    </recommendedName>
</protein>
<keyword evidence="6" id="KW-1185">Reference proteome</keyword>
<evidence type="ECO:0000313" key="5">
    <source>
        <dbReference type="EMBL" id="CAG2061858.1"/>
    </source>
</evidence>
<keyword evidence="2" id="KW-0539">Nucleus</keyword>
<sequence length="149" mass="17343">MLEQSESRCTQHEHMWWLFVMANFLCMSVHAHSFGSCVQNAQVETESVAKCTNRRYDGYRPTIQPQVEQPHQQHTAGQLIISWYHTEQYQHSHSRVFMDHLSSEQLVDCTLSCQGQFLKAHKMVLSACSPYFQTDDDGEIKVRILFGVY</sequence>